<feature type="compositionally biased region" description="Acidic residues" evidence="1">
    <location>
        <begin position="154"/>
        <end position="177"/>
    </location>
</feature>
<feature type="compositionally biased region" description="Acidic residues" evidence="1">
    <location>
        <begin position="75"/>
        <end position="101"/>
    </location>
</feature>
<feature type="compositionally biased region" description="Acidic residues" evidence="1">
    <location>
        <begin position="281"/>
        <end position="291"/>
    </location>
</feature>
<feature type="region of interest" description="Disordered" evidence="1">
    <location>
        <begin position="62"/>
        <end position="182"/>
    </location>
</feature>
<feature type="compositionally biased region" description="Low complexity" evidence="1">
    <location>
        <begin position="129"/>
        <end position="142"/>
    </location>
</feature>
<sequence>TLHRWDLVALLKQYCSQRAATQDWSKFGKMGEIYQKFAREGAATQRTLTTREYNDQISKAFQKQMRALGPSPEMTDSDDDDEEDDYGGGEGGGDVDMDGGEDGMSSRRDESATGSRAGRGSRRGGRGGSSVSGMKKGRAAASRGGGRGKRGMDEIDEDEDKAEGEDSEESEDFDFGDTDVRKEEAAALGDIRAKAKQQSARDAGKELVPRVKWTRSVRETKTITREYVRWIVGRENILLFNRWRLHRIEVKRREAEERRRKAANAGVRGAAGEGRRKRDFDSDDDDESDRQ</sequence>
<organism evidence="2">
    <name type="scientific">Chromera velia CCMP2878</name>
    <dbReference type="NCBI Taxonomy" id="1169474"/>
    <lineage>
        <taxon>Eukaryota</taxon>
        <taxon>Sar</taxon>
        <taxon>Alveolata</taxon>
        <taxon>Colpodellida</taxon>
        <taxon>Chromeraceae</taxon>
        <taxon>Chromera</taxon>
    </lineage>
</organism>
<feature type="non-terminal residue" evidence="2">
    <location>
        <position position="1"/>
    </location>
</feature>
<feature type="region of interest" description="Disordered" evidence="1">
    <location>
        <begin position="253"/>
        <end position="291"/>
    </location>
</feature>
<dbReference type="EMBL" id="CDMZ01000352">
    <property type="protein sequence ID" value="CEM12434.1"/>
    <property type="molecule type" value="Genomic_DNA"/>
</dbReference>
<proteinExistence type="predicted"/>
<dbReference type="VEuPathDB" id="CryptoDB:Cvel_3318"/>
<dbReference type="AlphaFoldDB" id="A0A0G4FGF6"/>
<evidence type="ECO:0000313" key="2">
    <source>
        <dbReference type="EMBL" id="CEM12434.1"/>
    </source>
</evidence>
<gene>
    <name evidence="2" type="ORF">Cvel_3318</name>
</gene>
<reference evidence="2" key="1">
    <citation type="submission" date="2014-11" db="EMBL/GenBank/DDBJ databases">
        <authorList>
            <person name="Otto D Thomas"/>
            <person name="Naeem Raeece"/>
        </authorList>
    </citation>
    <scope>NUCLEOTIDE SEQUENCE</scope>
</reference>
<name>A0A0G4FGF6_9ALVE</name>
<accession>A0A0G4FGF6</accession>
<evidence type="ECO:0000256" key="1">
    <source>
        <dbReference type="SAM" id="MobiDB-lite"/>
    </source>
</evidence>
<protein>
    <submittedName>
        <fullName evidence="2">Uncharacterized protein</fullName>
    </submittedName>
</protein>